<protein>
    <submittedName>
        <fullName evidence="1">Uncharacterized protein</fullName>
    </submittedName>
</protein>
<reference evidence="1 2" key="1">
    <citation type="submission" date="2018-08" db="EMBL/GenBank/DDBJ databases">
        <title>Genome and evolution of the arbuscular mycorrhizal fungus Diversispora epigaea (formerly Glomus versiforme) and its bacterial endosymbionts.</title>
        <authorList>
            <person name="Sun X."/>
            <person name="Fei Z."/>
            <person name="Harrison M."/>
        </authorList>
    </citation>
    <scope>NUCLEOTIDE SEQUENCE [LARGE SCALE GENOMIC DNA]</scope>
    <source>
        <strain evidence="1 2">IT104</strain>
    </source>
</reference>
<sequence length="148" mass="16743">MSVSLKINSRRWTRSIFADEGEYDLENELNDFFGRTGKFYFSLFVIVPFGRDPGNLMLRLVMRGRGRVLFTFKKLVIATALQIINKRIEARLLSVLVVVVALSSSTKYGSDEFVPSLVRLDMVDSENVDPAMAEANKFLLRSALGMLL</sequence>
<keyword evidence="2" id="KW-1185">Reference proteome</keyword>
<accession>A0A397IEH0</accession>
<evidence type="ECO:0000313" key="1">
    <source>
        <dbReference type="EMBL" id="RHZ73207.1"/>
    </source>
</evidence>
<gene>
    <name evidence="1" type="ORF">Glove_232g168</name>
</gene>
<name>A0A397IEH0_9GLOM</name>
<dbReference type="Proteomes" id="UP000266861">
    <property type="component" value="Unassembled WGS sequence"/>
</dbReference>
<dbReference type="AlphaFoldDB" id="A0A397IEH0"/>
<dbReference type="EMBL" id="PQFF01000215">
    <property type="protein sequence ID" value="RHZ73207.1"/>
    <property type="molecule type" value="Genomic_DNA"/>
</dbReference>
<proteinExistence type="predicted"/>
<organism evidence="1 2">
    <name type="scientific">Diversispora epigaea</name>
    <dbReference type="NCBI Taxonomy" id="1348612"/>
    <lineage>
        <taxon>Eukaryota</taxon>
        <taxon>Fungi</taxon>
        <taxon>Fungi incertae sedis</taxon>
        <taxon>Mucoromycota</taxon>
        <taxon>Glomeromycotina</taxon>
        <taxon>Glomeromycetes</taxon>
        <taxon>Diversisporales</taxon>
        <taxon>Diversisporaceae</taxon>
        <taxon>Diversispora</taxon>
    </lineage>
</organism>
<comment type="caution">
    <text evidence="1">The sequence shown here is derived from an EMBL/GenBank/DDBJ whole genome shotgun (WGS) entry which is preliminary data.</text>
</comment>
<evidence type="ECO:0000313" key="2">
    <source>
        <dbReference type="Proteomes" id="UP000266861"/>
    </source>
</evidence>